<protein>
    <submittedName>
        <fullName evidence="2">Uncharacterized protein</fullName>
    </submittedName>
</protein>
<organism evidence="2 3">
    <name type="scientific">Arcanobacterium hippocoleae</name>
    <dbReference type="NCBI Taxonomy" id="149017"/>
    <lineage>
        <taxon>Bacteria</taxon>
        <taxon>Bacillati</taxon>
        <taxon>Actinomycetota</taxon>
        <taxon>Actinomycetes</taxon>
        <taxon>Actinomycetales</taxon>
        <taxon>Actinomycetaceae</taxon>
        <taxon>Arcanobacterium</taxon>
    </lineage>
</organism>
<accession>A0ABU1T0Z5</accession>
<sequence length="642" mass="71515">MGIQVSGIIDSDNDPVNYPWEAPKAAGVLLEYRPESDELDAQPKVSFIPMRLDRKRKASAATVELNCGDNTAQIMSIEKAADEMGHASIGSRFLVVAVGSNANLEVLGNKFSRRLNRKNLFIPFAPAVVTNLSVGYFADISERGYIAATAFHKQDAKSLVWVAWLDEDELEALDSTEPGYSRRLVNACDYPLEILSEVPDGNGTIRDLPENTSYSDLVAEKPENYFIYDADSGFIGKDVDTPLLNKQSDIFEWLSGINSELEFLFAKDPGKIIDFYSKDSSENTVCQVKDRGKKFRELLHKYNLARETSIKGVHHTRISHDFVYGRTSDMYGKEYVSNGEGRFGAVNVTENEYRCIVLPSNSKSDRRGEQVVFVKPELARVLGSHALIVFRAGYTETGRHFIVKISADSTIENDAIAHLDQKVRHAIGVHSGEAVSLFPISSNGFLSSFVENFKNLMPTRYLPVRVSYADLLNAESDVALADPRILSYLGLGNGDILVLEGVVEGRIRRLKLRIAEADARFLEERLRLSKGSVSARFSCPDTVLRVYPDLPPIFIDELTRNLLGVYECPLMPLRVRPSRRQKILFELRELMLVLAISLIGLVSLSDSLIISTASLGFITVVAIVISLARVRSQIGILKRRRP</sequence>
<keyword evidence="1" id="KW-0812">Transmembrane</keyword>
<keyword evidence="1" id="KW-1133">Transmembrane helix</keyword>
<evidence type="ECO:0000313" key="2">
    <source>
        <dbReference type="EMBL" id="MDR6939027.1"/>
    </source>
</evidence>
<evidence type="ECO:0000313" key="3">
    <source>
        <dbReference type="Proteomes" id="UP001266099"/>
    </source>
</evidence>
<keyword evidence="1" id="KW-0472">Membrane</keyword>
<name>A0ABU1T0Z5_9ACTO</name>
<reference evidence="2 3" key="1">
    <citation type="submission" date="2023-07" db="EMBL/GenBank/DDBJ databases">
        <title>Sequencing the genomes of 1000 actinobacteria strains.</title>
        <authorList>
            <person name="Klenk H.-P."/>
        </authorList>
    </citation>
    <scope>NUCLEOTIDE SEQUENCE [LARGE SCALE GENOMIC DNA]</scope>
    <source>
        <strain evidence="2 3">DSM 15539</strain>
    </source>
</reference>
<dbReference type="Proteomes" id="UP001266099">
    <property type="component" value="Unassembled WGS sequence"/>
</dbReference>
<feature type="transmembrane region" description="Helical" evidence="1">
    <location>
        <begin position="608"/>
        <end position="630"/>
    </location>
</feature>
<proteinExistence type="predicted"/>
<evidence type="ECO:0000256" key="1">
    <source>
        <dbReference type="SAM" id="Phobius"/>
    </source>
</evidence>
<dbReference type="EMBL" id="JAVDUJ010000001">
    <property type="protein sequence ID" value="MDR6939027.1"/>
    <property type="molecule type" value="Genomic_DNA"/>
</dbReference>
<comment type="caution">
    <text evidence="2">The sequence shown here is derived from an EMBL/GenBank/DDBJ whole genome shotgun (WGS) entry which is preliminary data.</text>
</comment>
<dbReference type="RefSeq" id="WP_309955321.1">
    <property type="nucleotide sequence ID" value="NZ_JAVDUJ010000001.1"/>
</dbReference>
<keyword evidence="3" id="KW-1185">Reference proteome</keyword>
<gene>
    <name evidence="2" type="ORF">J2S36_000570</name>
</gene>